<organism evidence="2 3">
    <name type="scientific">Fervidicoccus fontis</name>
    <dbReference type="NCBI Taxonomy" id="683846"/>
    <lineage>
        <taxon>Archaea</taxon>
        <taxon>Thermoproteota</taxon>
        <taxon>Thermoprotei</taxon>
        <taxon>Fervidicoccales</taxon>
        <taxon>Fervidicoccaceae</taxon>
        <taxon>Fervidicoccus</taxon>
    </lineage>
</organism>
<reference evidence="2" key="1">
    <citation type="submission" date="2020-10" db="EMBL/GenBank/DDBJ databases">
        <title>Fervidococcus fontis strain 3639Fd - the first crenarchaeon capable of growth on lipids.</title>
        <authorList>
            <person name="Kochetkova T.V."/>
            <person name="Elcheninov A.G."/>
            <person name="Toschakov S.V."/>
            <person name="Kublanov I.V."/>
        </authorList>
    </citation>
    <scope>NUCLEOTIDE SEQUENCE</scope>
    <source>
        <strain evidence="2">3639Fd</strain>
    </source>
</reference>
<dbReference type="SUPFAM" id="SSF53850">
    <property type="entry name" value="Periplasmic binding protein-like II"/>
    <property type="match status" value="1"/>
</dbReference>
<feature type="domain" description="PBP" evidence="1">
    <location>
        <begin position="141"/>
        <end position="328"/>
    </location>
</feature>
<dbReference type="AlphaFoldDB" id="A0A843AA39"/>
<evidence type="ECO:0000313" key="3">
    <source>
        <dbReference type="Proteomes" id="UP000652307"/>
    </source>
</evidence>
<sequence length="345" mass="39663">MEENEIKIKFEPILIFRGESILDSNGADILKAIEREESMISVSKKLGIPYSRVWELIVRIERVTGKKVVITQKGGKRGGKTKLTDFGKKLVSMYESALAYINKNIGPLSQYISISINSQLTMARSSDYIMDIVVNNAIKKGCKIDDLIIGSGLSLAMLALEKADIACMHLYDPITDDYNKSFVERFWLKDRVEKIISFKRELVFAYRRDLPHMELKDIIHKLLNGELKLINRNRGSGTRDLLDLLLKEEAKHLNKEVEKVVGYESEYQTDDEIIKMISSGKGDIGLTLRYLAEKHNLKYTHVKWETYECFSLKNIANKEEVSKLKDIYENTVKSYKDNIIGYIFE</sequence>
<dbReference type="EMBL" id="JADEZV010000004">
    <property type="protein sequence ID" value="MBE9391565.1"/>
    <property type="molecule type" value="Genomic_DNA"/>
</dbReference>
<proteinExistence type="predicted"/>
<dbReference type="SUPFAM" id="SSF46785">
    <property type="entry name" value="Winged helix' DNA-binding domain"/>
    <property type="match status" value="1"/>
</dbReference>
<dbReference type="InterPro" id="IPR036388">
    <property type="entry name" value="WH-like_DNA-bd_sf"/>
</dbReference>
<dbReference type="Pfam" id="PF12727">
    <property type="entry name" value="PBP_like"/>
    <property type="match status" value="1"/>
</dbReference>
<dbReference type="InterPro" id="IPR024370">
    <property type="entry name" value="PBP_domain"/>
</dbReference>
<dbReference type="Proteomes" id="UP000652307">
    <property type="component" value="Unassembled WGS sequence"/>
</dbReference>
<accession>A0A843AA39</accession>
<dbReference type="PANTHER" id="PTHR38431">
    <property type="entry name" value="BLL2305 PROTEIN"/>
    <property type="match status" value="1"/>
</dbReference>
<evidence type="ECO:0000313" key="2">
    <source>
        <dbReference type="EMBL" id="MBE9391565.1"/>
    </source>
</evidence>
<dbReference type="PANTHER" id="PTHR38431:SF1">
    <property type="entry name" value="BLL2305 PROTEIN"/>
    <property type="match status" value="1"/>
</dbReference>
<dbReference type="RefSeq" id="WP_193803962.1">
    <property type="nucleotide sequence ID" value="NZ_JADEZV010000004.1"/>
</dbReference>
<name>A0A843AA39_9CREN</name>
<protein>
    <recommendedName>
        <fullName evidence="1">PBP domain-containing protein</fullName>
    </recommendedName>
</protein>
<gene>
    <name evidence="2" type="ORF">IOK49_05720</name>
</gene>
<dbReference type="InterPro" id="IPR036390">
    <property type="entry name" value="WH_DNA-bd_sf"/>
</dbReference>
<comment type="caution">
    <text evidence="2">The sequence shown here is derived from an EMBL/GenBank/DDBJ whole genome shotgun (WGS) entry which is preliminary data.</text>
</comment>
<evidence type="ECO:0000259" key="1">
    <source>
        <dbReference type="Pfam" id="PF12727"/>
    </source>
</evidence>
<dbReference type="Gene3D" id="1.10.10.10">
    <property type="entry name" value="Winged helix-like DNA-binding domain superfamily/Winged helix DNA-binding domain"/>
    <property type="match status" value="1"/>
</dbReference>